<evidence type="ECO:0000313" key="2">
    <source>
        <dbReference type="Proteomes" id="UP000409147"/>
    </source>
</evidence>
<dbReference type="Proteomes" id="UP000409147">
    <property type="component" value="Unassembled WGS sequence"/>
</dbReference>
<dbReference type="EMBL" id="CABHNB010000028">
    <property type="protein sequence ID" value="VUX09497.1"/>
    <property type="molecule type" value="Genomic_DNA"/>
</dbReference>
<dbReference type="Pfam" id="PF13151">
    <property type="entry name" value="DUF3990"/>
    <property type="match status" value="1"/>
</dbReference>
<sequence length="51" mass="6055">MELYHASKEIVQYPEIRKAKYTKDFSWGFYCTNNMQQAIRWANRGAGEPII</sequence>
<dbReference type="AlphaFoldDB" id="A0A564TQG9"/>
<evidence type="ECO:0008006" key="3">
    <source>
        <dbReference type="Google" id="ProtNLM"/>
    </source>
</evidence>
<proteinExistence type="predicted"/>
<accession>A0A564TQG9</accession>
<protein>
    <recommendedName>
        <fullName evidence="3">DUF3990 domain-containing protein</fullName>
    </recommendedName>
</protein>
<keyword evidence="2" id="KW-1185">Reference proteome</keyword>
<name>A0A564TQG9_9FIRM</name>
<organism evidence="1 2">
    <name type="scientific">Blautia obeum</name>
    <dbReference type="NCBI Taxonomy" id="40520"/>
    <lineage>
        <taxon>Bacteria</taxon>
        <taxon>Bacillati</taxon>
        <taxon>Bacillota</taxon>
        <taxon>Clostridia</taxon>
        <taxon>Lachnospirales</taxon>
        <taxon>Lachnospiraceae</taxon>
        <taxon>Blautia</taxon>
    </lineage>
</organism>
<evidence type="ECO:0000313" key="1">
    <source>
        <dbReference type="EMBL" id="VUX09497.1"/>
    </source>
</evidence>
<reference evidence="1 2" key="1">
    <citation type="submission" date="2019-07" db="EMBL/GenBank/DDBJ databases">
        <authorList>
            <person name="Hibberd C M."/>
            <person name="Gehrig L. J."/>
            <person name="Chang H.-W."/>
            <person name="Venkatesh S."/>
        </authorList>
    </citation>
    <scope>NUCLEOTIDE SEQUENCE [LARGE SCALE GENOMIC DNA]</scope>
    <source>
        <strain evidence="1">Ruminococcus_obeum_SSTS_Bg7063</strain>
    </source>
</reference>
<gene>
    <name evidence="1" type="ORF">ROSSTS7063_01901</name>
</gene>
<dbReference type="InterPro" id="IPR025051">
    <property type="entry name" value="DUF3990"/>
</dbReference>